<dbReference type="GO" id="GO:0015250">
    <property type="term" value="F:water channel activity"/>
    <property type="evidence" value="ECO:0007669"/>
    <property type="project" value="TreeGrafter"/>
</dbReference>
<organism evidence="13 14">
    <name type="scientific">Merluccius polli</name>
    <name type="common">Benguela hake</name>
    <name type="synonym">Merluccius cadenati</name>
    <dbReference type="NCBI Taxonomy" id="89951"/>
    <lineage>
        <taxon>Eukaryota</taxon>
        <taxon>Metazoa</taxon>
        <taxon>Chordata</taxon>
        <taxon>Craniata</taxon>
        <taxon>Vertebrata</taxon>
        <taxon>Euteleostomi</taxon>
        <taxon>Actinopterygii</taxon>
        <taxon>Neopterygii</taxon>
        <taxon>Teleostei</taxon>
        <taxon>Neoteleostei</taxon>
        <taxon>Acanthomorphata</taxon>
        <taxon>Zeiogadaria</taxon>
        <taxon>Gadariae</taxon>
        <taxon>Gadiformes</taxon>
        <taxon>Gadoidei</taxon>
        <taxon>Merlucciidae</taxon>
        <taxon>Merluccius</taxon>
    </lineage>
</organism>
<dbReference type="GO" id="GO:0015204">
    <property type="term" value="F:urea transmembrane transporter activity"/>
    <property type="evidence" value="ECO:0007669"/>
    <property type="project" value="TreeGrafter"/>
</dbReference>
<evidence type="ECO:0000313" key="14">
    <source>
        <dbReference type="Proteomes" id="UP001174136"/>
    </source>
</evidence>
<feature type="compositionally biased region" description="Basic and acidic residues" evidence="11">
    <location>
        <begin position="297"/>
        <end position="318"/>
    </location>
</feature>
<comment type="catalytic activity">
    <reaction evidence="9">
        <text>glycerol(in) = glycerol(out)</text>
        <dbReference type="Rhea" id="RHEA:29675"/>
        <dbReference type="ChEBI" id="CHEBI:17754"/>
    </reaction>
</comment>
<feature type="transmembrane region" description="Helical" evidence="12">
    <location>
        <begin position="63"/>
        <end position="81"/>
    </location>
</feature>
<comment type="catalytic activity">
    <reaction evidence="8">
        <text>H2O(in) = H2O(out)</text>
        <dbReference type="Rhea" id="RHEA:29667"/>
        <dbReference type="ChEBI" id="CHEBI:15377"/>
    </reaction>
</comment>
<comment type="subcellular location">
    <subcellularLocation>
        <location evidence="1">Membrane</location>
        <topology evidence="1">Multi-pass membrane protein</topology>
    </subcellularLocation>
</comment>
<accession>A0AA47MA22</accession>
<keyword evidence="4 10" id="KW-0812">Transmembrane</keyword>
<comment type="similarity">
    <text evidence="2 10">Belongs to the MIP/aquaporin (TC 1.A.8) family.</text>
</comment>
<evidence type="ECO:0000256" key="2">
    <source>
        <dbReference type="ARBA" id="ARBA00006175"/>
    </source>
</evidence>
<evidence type="ECO:0000256" key="9">
    <source>
        <dbReference type="ARBA" id="ARBA00049405"/>
    </source>
</evidence>
<feature type="transmembrane region" description="Helical" evidence="12">
    <location>
        <begin position="112"/>
        <end position="131"/>
    </location>
</feature>
<dbReference type="PANTHER" id="PTHR43829:SF20">
    <property type="entry name" value="AQUAPORIN 10"/>
    <property type="match status" value="1"/>
</dbReference>
<name>A0AA47MA22_MERPO</name>
<evidence type="ECO:0000256" key="5">
    <source>
        <dbReference type="ARBA" id="ARBA00022989"/>
    </source>
</evidence>
<evidence type="ECO:0000256" key="7">
    <source>
        <dbReference type="ARBA" id="ARBA00033993"/>
    </source>
</evidence>
<proteinExistence type="inferred from homology"/>
<comment type="catalytic activity">
    <reaction evidence="7">
        <text>urea(in) = urea(out)</text>
        <dbReference type="Rhea" id="RHEA:32799"/>
        <dbReference type="ChEBI" id="CHEBI:16199"/>
    </reaction>
</comment>
<reference evidence="13" key="1">
    <citation type="journal article" date="2023" name="Front. Mar. Sci.">
        <title>A new Merluccius polli reference genome to investigate the effects of global change in West African waters.</title>
        <authorList>
            <person name="Mateo J.L."/>
            <person name="Blanco-Fernandez C."/>
            <person name="Garcia-Vazquez E."/>
            <person name="Machado-Schiaffino G."/>
        </authorList>
    </citation>
    <scope>NUCLEOTIDE SEQUENCE</scope>
    <source>
        <strain evidence="13">C29</strain>
        <tissue evidence="13">Fin</tissue>
    </source>
</reference>
<dbReference type="Proteomes" id="UP001174136">
    <property type="component" value="Unassembled WGS sequence"/>
</dbReference>
<dbReference type="InterPro" id="IPR022357">
    <property type="entry name" value="MIP_CS"/>
</dbReference>
<gene>
    <name evidence="13" type="primary">AQP10_2</name>
    <name evidence="13" type="ORF">N1851_027695</name>
</gene>
<dbReference type="AlphaFoldDB" id="A0AA47MA22"/>
<evidence type="ECO:0000256" key="1">
    <source>
        <dbReference type="ARBA" id="ARBA00004141"/>
    </source>
</evidence>
<evidence type="ECO:0000256" key="8">
    <source>
        <dbReference type="ARBA" id="ARBA00034651"/>
    </source>
</evidence>
<protein>
    <submittedName>
        <fullName evidence="13">Aquaporin-10</fullName>
    </submittedName>
</protein>
<dbReference type="InterPro" id="IPR000425">
    <property type="entry name" value="MIP"/>
</dbReference>
<feature type="region of interest" description="Disordered" evidence="11">
    <location>
        <begin position="286"/>
        <end position="318"/>
    </location>
</feature>
<dbReference type="PRINTS" id="PR00783">
    <property type="entry name" value="MINTRINSICP"/>
</dbReference>
<evidence type="ECO:0000313" key="13">
    <source>
        <dbReference type="EMBL" id="KAK0136403.1"/>
    </source>
</evidence>
<feature type="transmembrane region" description="Helical" evidence="12">
    <location>
        <begin position="249"/>
        <end position="272"/>
    </location>
</feature>
<dbReference type="SUPFAM" id="SSF81338">
    <property type="entry name" value="Aquaporin-like"/>
    <property type="match status" value="1"/>
</dbReference>
<dbReference type="Pfam" id="PF00230">
    <property type="entry name" value="MIP"/>
    <property type="match status" value="1"/>
</dbReference>
<dbReference type="GO" id="GO:0016323">
    <property type="term" value="C:basolateral plasma membrane"/>
    <property type="evidence" value="ECO:0007669"/>
    <property type="project" value="TreeGrafter"/>
</dbReference>
<dbReference type="GO" id="GO:0015254">
    <property type="term" value="F:glycerol channel activity"/>
    <property type="evidence" value="ECO:0007669"/>
    <property type="project" value="TreeGrafter"/>
</dbReference>
<keyword evidence="14" id="KW-1185">Reference proteome</keyword>
<evidence type="ECO:0000256" key="12">
    <source>
        <dbReference type="SAM" id="Phobius"/>
    </source>
</evidence>
<dbReference type="Gene3D" id="1.20.1080.10">
    <property type="entry name" value="Glycerol uptake facilitator protein"/>
    <property type="match status" value="1"/>
</dbReference>
<dbReference type="InterPro" id="IPR050363">
    <property type="entry name" value="MIP/Aquaporin"/>
</dbReference>
<dbReference type="PANTHER" id="PTHR43829">
    <property type="entry name" value="AQUAPORIN OR AQUAGLYCEROPORIN RELATED"/>
    <property type="match status" value="1"/>
</dbReference>
<dbReference type="PROSITE" id="PS00221">
    <property type="entry name" value="MIP"/>
    <property type="match status" value="1"/>
</dbReference>
<evidence type="ECO:0000256" key="6">
    <source>
        <dbReference type="ARBA" id="ARBA00023136"/>
    </source>
</evidence>
<keyword evidence="5 12" id="KW-1133">Transmembrane helix</keyword>
<evidence type="ECO:0000256" key="10">
    <source>
        <dbReference type="RuleBase" id="RU000477"/>
    </source>
</evidence>
<keyword evidence="3 10" id="KW-0813">Transport</keyword>
<dbReference type="InterPro" id="IPR023271">
    <property type="entry name" value="Aquaporin-like"/>
</dbReference>
<evidence type="ECO:0000256" key="4">
    <source>
        <dbReference type="ARBA" id="ARBA00022692"/>
    </source>
</evidence>
<dbReference type="EMBL" id="JAOPHQ010005162">
    <property type="protein sequence ID" value="KAK0136403.1"/>
    <property type="molecule type" value="Genomic_DNA"/>
</dbReference>
<sequence>MERGKRSLRIRNLLLRQCLSEFLGSFVVIVSKSNFAFACANLAMFGCSALAQMKTSHGARGELLSVNLSFSAGIVVAMYLGRDISGAHLNPALSLSSCVLGSLSWSKLLPYCFSQILGAYMGSALVFLMYYEEAIMEYSGGVLAVYGPNETASIFATYPSSFLSVSSTFLDQVVATGILMLSYLPLADPHNSPASRDLLPLLVGVMFMGISSSVSSNSGGGVNPARDLGPRLFTLFAGWGPEVFTCYNYWFWVPIAAPMLGALLGSGIYAVFIQWHLPGSERDGPGSALALTGHSSKAAERRETNVVQHGEDLSQIRL</sequence>
<keyword evidence="6 12" id="KW-0472">Membrane</keyword>
<evidence type="ECO:0000256" key="11">
    <source>
        <dbReference type="SAM" id="MobiDB-lite"/>
    </source>
</evidence>
<comment type="caution">
    <text evidence="13">The sequence shown here is derived from an EMBL/GenBank/DDBJ whole genome shotgun (WGS) entry which is preliminary data.</text>
</comment>
<evidence type="ECO:0000256" key="3">
    <source>
        <dbReference type="ARBA" id="ARBA00022448"/>
    </source>
</evidence>